<comment type="caution">
    <text evidence="3">The sequence shown here is derived from an EMBL/GenBank/DDBJ whole genome shotgun (WGS) entry which is preliminary data.</text>
</comment>
<feature type="signal peptide" evidence="1">
    <location>
        <begin position="1"/>
        <end position="20"/>
    </location>
</feature>
<dbReference type="SUPFAM" id="SSF50685">
    <property type="entry name" value="Barwin-like endoglucanases"/>
    <property type="match status" value="1"/>
</dbReference>
<reference evidence="3 4" key="1">
    <citation type="submission" date="2024-08" db="EMBL/GenBank/DDBJ databases">
        <authorList>
            <person name="Cucini C."/>
            <person name="Frati F."/>
        </authorList>
    </citation>
    <scope>NUCLEOTIDE SEQUENCE [LARGE SCALE GENOMIC DNA]</scope>
</reference>
<accession>A0ABP1QAW8</accession>
<gene>
    <name evidence="3" type="ORF">ODALV1_LOCUS8411</name>
</gene>
<feature type="domain" description="RlpA-like protein double-psi beta-barrel" evidence="2">
    <location>
        <begin position="22"/>
        <end position="113"/>
    </location>
</feature>
<evidence type="ECO:0000259" key="2">
    <source>
        <dbReference type="Pfam" id="PF03330"/>
    </source>
</evidence>
<dbReference type="Pfam" id="PF03330">
    <property type="entry name" value="DPBB_1"/>
    <property type="match status" value="1"/>
</dbReference>
<sequence length="116" mass="12785">MKLFVLTGFILACLIAAVYGESGECSWYGAEGEIPQGWPTACGEGFDRFAMKAAHKTLACGTRIRVRNLDNGKTVEVTINDRGPFTPGRIVDLTYEAFGLVEDRDRGLFPCDYEII</sequence>
<dbReference type="PANTHER" id="PTHR34183:SF1">
    <property type="entry name" value="ENDOLYTIC PEPTIDOGLYCAN TRANSGLYCOSYLASE RLPA"/>
    <property type="match status" value="1"/>
</dbReference>
<dbReference type="InterPro" id="IPR036908">
    <property type="entry name" value="RlpA-like_sf"/>
</dbReference>
<dbReference type="Gene3D" id="2.40.40.10">
    <property type="entry name" value="RlpA-like domain"/>
    <property type="match status" value="1"/>
</dbReference>
<dbReference type="EMBL" id="CAXLJM020000026">
    <property type="protein sequence ID" value="CAL8093109.1"/>
    <property type="molecule type" value="Genomic_DNA"/>
</dbReference>
<dbReference type="InterPro" id="IPR009009">
    <property type="entry name" value="RlpA-like_DPBB"/>
</dbReference>
<dbReference type="Proteomes" id="UP001642540">
    <property type="component" value="Unassembled WGS sequence"/>
</dbReference>
<evidence type="ECO:0000256" key="1">
    <source>
        <dbReference type="SAM" id="SignalP"/>
    </source>
</evidence>
<evidence type="ECO:0000313" key="4">
    <source>
        <dbReference type="Proteomes" id="UP001642540"/>
    </source>
</evidence>
<protein>
    <recommendedName>
        <fullName evidence="2">RlpA-like protein double-psi beta-barrel domain-containing protein</fullName>
    </recommendedName>
</protein>
<name>A0ABP1QAW8_9HEXA</name>
<evidence type="ECO:0000313" key="3">
    <source>
        <dbReference type="EMBL" id="CAL8093109.1"/>
    </source>
</evidence>
<proteinExistence type="predicted"/>
<organism evidence="3 4">
    <name type="scientific">Orchesella dallaii</name>
    <dbReference type="NCBI Taxonomy" id="48710"/>
    <lineage>
        <taxon>Eukaryota</taxon>
        <taxon>Metazoa</taxon>
        <taxon>Ecdysozoa</taxon>
        <taxon>Arthropoda</taxon>
        <taxon>Hexapoda</taxon>
        <taxon>Collembola</taxon>
        <taxon>Entomobryomorpha</taxon>
        <taxon>Entomobryoidea</taxon>
        <taxon>Orchesellidae</taxon>
        <taxon>Orchesellinae</taxon>
        <taxon>Orchesella</taxon>
    </lineage>
</organism>
<keyword evidence="1" id="KW-0732">Signal</keyword>
<dbReference type="CDD" id="cd22268">
    <property type="entry name" value="DPBB_RlpA-like"/>
    <property type="match status" value="1"/>
</dbReference>
<feature type="chain" id="PRO_5045824565" description="RlpA-like protein double-psi beta-barrel domain-containing protein" evidence="1">
    <location>
        <begin position="21"/>
        <end position="116"/>
    </location>
</feature>
<dbReference type="PANTHER" id="PTHR34183">
    <property type="entry name" value="ENDOLYTIC PEPTIDOGLYCAN TRANSGLYCOSYLASE RLPA"/>
    <property type="match status" value="1"/>
</dbReference>
<keyword evidence="4" id="KW-1185">Reference proteome</keyword>